<gene>
    <name evidence="3" type="ORF">CKAH01_17965</name>
</gene>
<dbReference type="EMBL" id="VYYT01000272">
    <property type="protein sequence ID" value="KAK2750455.1"/>
    <property type="molecule type" value="Genomic_DNA"/>
</dbReference>
<keyword evidence="2" id="KW-0472">Membrane</keyword>
<dbReference type="Proteomes" id="UP001281614">
    <property type="component" value="Unassembled WGS sequence"/>
</dbReference>
<feature type="transmembrane region" description="Helical" evidence="2">
    <location>
        <begin position="477"/>
        <end position="499"/>
    </location>
</feature>
<dbReference type="AlphaFoldDB" id="A0AAD9Y9T1"/>
<keyword evidence="4" id="KW-1185">Reference proteome</keyword>
<keyword evidence="2" id="KW-0812">Transmembrane</keyword>
<feature type="compositionally biased region" description="Acidic residues" evidence="1">
    <location>
        <begin position="559"/>
        <end position="568"/>
    </location>
</feature>
<protein>
    <submittedName>
        <fullName evidence="3">Uncharacterized protein</fullName>
    </submittedName>
</protein>
<organism evidence="3 4">
    <name type="scientific">Colletotrichum kahawae</name>
    <name type="common">Coffee berry disease fungus</name>
    <dbReference type="NCBI Taxonomy" id="34407"/>
    <lineage>
        <taxon>Eukaryota</taxon>
        <taxon>Fungi</taxon>
        <taxon>Dikarya</taxon>
        <taxon>Ascomycota</taxon>
        <taxon>Pezizomycotina</taxon>
        <taxon>Sordariomycetes</taxon>
        <taxon>Hypocreomycetidae</taxon>
        <taxon>Glomerellales</taxon>
        <taxon>Glomerellaceae</taxon>
        <taxon>Colletotrichum</taxon>
        <taxon>Colletotrichum gloeosporioides species complex</taxon>
    </lineage>
</organism>
<dbReference type="PANTHER" id="PTHR37576:SF2">
    <property type="entry name" value="DEFECT AT LOW TEMPERATURE PROTEIN 1"/>
    <property type="match status" value="1"/>
</dbReference>
<feature type="transmembrane region" description="Helical" evidence="2">
    <location>
        <begin position="24"/>
        <end position="46"/>
    </location>
</feature>
<feature type="region of interest" description="Disordered" evidence="1">
    <location>
        <begin position="554"/>
        <end position="574"/>
    </location>
</feature>
<evidence type="ECO:0000256" key="2">
    <source>
        <dbReference type="SAM" id="Phobius"/>
    </source>
</evidence>
<dbReference type="InterPro" id="IPR021514">
    <property type="entry name" value="DUF3176"/>
</dbReference>
<feature type="transmembrane region" description="Helical" evidence="2">
    <location>
        <begin position="66"/>
        <end position="92"/>
    </location>
</feature>
<reference evidence="3" key="1">
    <citation type="submission" date="2023-02" db="EMBL/GenBank/DDBJ databases">
        <title>Colletotrichum kahawae CIFC_Que2 genome sequencing and assembly.</title>
        <authorList>
            <person name="Baroncelli R."/>
        </authorList>
    </citation>
    <scope>NUCLEOTIDE SEQUENCE</scope>
    <source>
        <strain evidence="3">CIFC_Que2</strain>
    </source>
</reference>
<name>A0AAD9Y9T1_COLKA</name>
<evidence type="ECO:0000313" key="4">
    <source>
        <dbReference type="Proteomes" id="UP001281614"/>
    </source>
</evidence>
<sequence length="628" mass="66999">MAAEKYESDRGVPWQPGFWKRMPWLAMLSLTGFGICCGALAGILASSDGHEVNTWPRPDMEISVSVLLALAANLASLCLSIALTKASAVAWWQKALDGTTMQRLQFDLSIQTSLATVFTSPAFDLFAVAAFLSVAIGIIDGPLVQRASSVVLTSSAPTPTNITVLISNDTLPANFSQYNSQTAVGSSSLLTPLFGSVNREYSNRAAIRIPLVGNTSCGANSNCVAQIPAAGFDISCNQTTKPYGWGLESPAMTLFNVSINKGYSSDSGWQVNLFTTTQPSLPKMATDYSNCYGATTTRQCVLRLATVAYPVTLSNGTATLKAWQLGDNETVSMANGDTPTLAQGTGPETSNGRGSIFLQMLDGILSVAKSLYEANAQANAQTYVNGAGAPGDAPHSSASFSTSGSPGAISNYITSNLSTYGTCSMTWEDPSIDIINNIRELMFRSAIAQSDANPSAVSAQGLTATETKFISIYRSHYNYLGLAIGCLSIEVIVIALLLVGWHRLGRSFSTDALEIARAFGAPLLQKGSSNDTIGNLMRRVGRKRVRYGQAGYEVRPEEPDSSAEEFPPDELLQTEGHNDEAGVLGEERTTLVGHEVAQAVKDGRLQERCKLEFNTEDRVGVIERGVLY</sequence>
<dbReference type="PANTHER" id="PTHR37576">
    <property type="entry name" value="DEFECT AT LOW TEMPERATURE PROTEIN 1"/>
    <property type="match status" value="1"/>
</dbReference>
<evidence type="ECO:0000256" key="1">
    <source>
        <dbReference type="SAM" id="MobiDB-lite"/>
    </source>
</evidence>
<keyword evidence="2" id="KW-1133">Transmembrane helix</keyword>
<comment type="caution">
    <text evidence="3">The sequence shown here is derived from an EMBL/GenBank/DDBJ whole genome shotgun (WGS) entry which is preliminary data.</text>
</comment>
<accession>A0AAD9Y9T1</accession>
<feature type="transmembrane region" description="Helical" evidence="2">
    <location>
        <begin position="113"/>
        <end position="139"/>
    </location>
</feature>
<proteinExistence type="predicted"/>
<dbReference type="Pfam" id="PF11374">
    <property type="entry name" value="DUF3176"/>
    <property type="match status" value="1"/>
</dbReference>
<evidence type="ECO:0000313" key="3">
    <source>
        <dbReference type="EMBL" id="KAK2750455.1"/>
    </source>
</evidence>